<sequence>MGIFKTRKNKRFSYTPRHFDDKGQGNPFEIKHKFDDYRKTVGGNTGLKTKINNALDDLKNNPDRTANRRIIIIVCILILIFLFIIDFDLSIFFSKK</sequence>
<name>A0A8J3FIC9_9FLAO</name>
<reference evidence="2" key="2">
    <citation type="submission" date="2020-09" db="EMBL/GenBank/DDBJ databases">
        <authorList>
            <person name="Sun Q."/>
            <person name="Ohkuma M."/>
        </authorList>
    </citation>
    <scope>NUCLEOTIDE SEQUENCE</scope>
    <source>
        <strain evidence="2">JCM 12862</strain>
    </source>
</reference>
<proteinExistence type="predicted"/>
<evidence type="ECO:0000256" key="1">
    <source>
        <dbReference type="SAM" id="Phobius"/>
    </source>
</evidence>
<gene>
    <name evidence="2" type="ORF">GCM10007962_29230</name>
</gene>
<dbReference type="Proteomes" id="UP000612329">
    <property type="component" value="Unassembled WGS sequence"/>
</dbReference>
<evidence type="ECO:0008006" key="4">
    <source>
        <dbReference type="Google" id="ProtNLM"/>
    </source>
</evidence>
<accession>A0A8J3FIC9</accession>
<protein>
    <recommendedName>
        <fullName evidence="4">Riboflavin synthase subunit beta</fullName>
    </recommendedName>
</protein>
<organism evidence="2 3">
    <name type="scientific">Yeosuana aromativorans</name>
    <dbReference type="NCBI Taxonomy" id="288019"/>
    <lineage>
        <taxon>Bacteria</taxon>
        <taxon>Pseudomonadati</taxon>
        <taxon>Bacteroidota</taxon>
        <taxon>Flavobacteriia</taxon>
        <taxon>Flavobacteriales</taxon>
        <taxon>Flavobacteriaceae</taxon>
        <taxon>Yeosuana</taxon>
    </lineage>
</organism>
<dbReference type="EMBL" id="BMNR01000008">
    <property type="protein sequence ID" value="GGK33050.1"/>
    <property type="molecule type" value="Genomic_DNA"/>
</dbReference>
<reference evidence="2" key="1">
    <citation type="journal article" date="2014" name="Int. J. Syst. Evol. Microbiol.">
        <title>Complete genome sequence of Corynebacterium casei LMG S-19264T (=DSM 44701T), isolated from a smear-ripened cheese.</title>
        <authorList>
            <consortium name="US DOE Joint Genome Institute (JGI-PGF)"/>
            <person name="Walter F."/>
            <person name="Albersmeier A."/>
            <person name="Kalinowski J."/>
            <person name="Ruckert C."/>
        </authorList>
    </citation>
    <scope>NUCLEOTIDE SEQUENCE</scope>
    <source>
        <strain evidence="2">JCM 12862</strain>
    </source>
</reference>
<keyword evidence="1" id="KW-0472">Membrane</keyword>
<keyword evidence="1" id="KW-0812">Transmembrane</keyword>
<comment type="caution">
    <text evidence="2">The sequence shown here is derived from an EMBL/GenBank/DDBJ whole genome shotgun (WGS) entry which is preliminary data.</text>
</comment>
<keyword evidence="1" id="KW-1133">Transmembrane helix</keyword>
<evidence type="ECO:0000313" key="3">
    <source>
        <dbReference type="Proteomes" id="UP000612329"/>
    </source>
</evidence>
<keyword evidence="3" id="KW-1185">Reference proteome</keyword>
<evidence type="ECO:0000313" key="2">
    <source>
        <dbReference type="EMBL" id="GGK33050.1"/>
    </source>
</evidence>
<feature type="transmembrane region" description="Helical" evidence="1">
    <location>
        <begin position="70"/>
        <end position="93"/>
    </location>
</feature>
<dbReference type="AlphaFoldDB" id="A0A8J3FIC9"/>
<dbReference type="RefSeq" id="WP_188654509.1">
    <property type="nucleotide sequence ID" value="NZ_BMNR01000008.1"/>
</dbReference>